<dbReference type="VEuPathDB" id="AmoebaDB:KM1_284950"/>
<organism evidence="1 2">
    <name type="scientific">Entamoeba histolytica HM-3:IMSS</name>
    <dbReference type="NCBI Taxonomy" id="885315"/>
    <lineage>
        <taxon>Eukaryota</taxon>
        <taxon>Amoebozoa</taxon>
        <taxon>Evosea</taxon>
        <taxon>Archamoebae</taxon>
        <taxon>Mastigamoebida</taxon>
        <taxon>Entamoebidae</taxon>
        <taxon>Entamoeba</taxon>
    </lineage>
</organism>
<reference evidence="1 2" key="1">
    <citation type="submission" date="2013-01" db="EMBL/GenBank/DDBJ databases">
        <authorList>
            <person name="Inman J."/>
            <person name="Zafar N."/>
            <person name="Lorenzi H."/>
            <person name="Caler E."/>
        </authorList>
    </citation>
    <scope>NUCLEOTIDE SEQUENCE [LARGE SCALE GENOMIC DNA]</scope>
    <source>
        <strain evidence="1 2">HM-3:IMSS</strain>
    </source>
</reference>
<sequence length="11" mass="1565">FYFYFLLLLYY</sequence>
<proteinExistence type="predicted"/>
<name>M7W6S3_ENTHI</name>
<evidence type="ECO:0000313" key="1">
    <source>
        <dbReference type="EMBL" id="EMS13576.1"/>
    </source>
</evidence>
<dbReference type="Proteomes" id="UP000030780">
    <property type="component" value="Unassembled WGS sequence"/>
</dbReference>
<protein>
    <submittedName>
        <fullName evidence="1">Uncharacterized protein</fullName>
    </submittedName>
</protein>
<evidence type="ECO:0000313" key="2">
    <source>
        <dbReference type="Proteomes" id="UP000030780"/>
    </source>
</evidence>
<gene>
    <name evidence="1" type="ORF">KM1_284950</name>
</gene>
<dbReference type="EMBL" id="KB638166">
    <property type="protein sequence ID" value="EMS13576.1"/>
    <property type="molecule type" value="Genomic_DNA"/>
</dbReference>
<feature type="non-terminal residue" evidence="1">
    <location>
        <position position="11"/>
    </location>
</feature>
<feature type="non-terminal residue" evidence="1">
    <location>
        <position position="1"/>
    </location>
</feature>
<accession>M7W6S3</accession>